<dbReference type="STRING" id="40754.THII_3669"/>
<dbReference type="HOGENOM" id="CLU_3104928_0_0_6"/>
<gene>
    <name evidence="1" type="ORF">THII_3669</name>
</gene>
<evidence type="ECO:0000313" key="1">
    <source>
        <dbReference type="EMBL" id="BAP57966.1"/>
    </source>
</evidence>
<proteinExistence type="predicted"/>
<reference evidence="1 2" key="1">
    <citation type="journal article" date="2014" name="ISME J.">
        <title>Ecophysiology of Thioploca ingrica as revealed by the complete genome sequence supplemented with proteomic evidence.</title>
        <authorList>
            <person name="Kojima H."/>
            <person name="Ogura Y."/>
            <person name="Yamamoto N."/>
            <person name="Togashi T."/>
            <person name="Mori H."/>
            <person name="Watanabe T."/>
            <person name="Nemoto F."/>
            <person name="Kurokawa K."/>
            <person name="Hayashi T."/>
            <person name="Fukui M."/>
        </authorList>
    </citation>
    <scope>NUCLEOTIDE SEQUENCE [LARGE SCALE GENOMIC DNA]</scope>
</reference>
<accession>A0A090BW45</accession>
<dbReference type="EMBL" id="AP014633">
    <property type="protein sequence ID" value="BAP57966.1"/>
    <property type="molecule type" value="Genomic_DNA"/>
</dbReference>
<dbReference type="AlphaFoldDB" id="A0A090BW45"/>
<sequence length="51" mass="5635">MNSNYQNSVDNTGLCKQLLLETINNLSQKSHLTMDGSLTHEIVKLSMIISG</sequence>
<keyword evidence="2" id="KW-1185">Reference proteome</keyword>
<protein>
    <submittedName>
        <fullName evidence="1">Uncharacterized protein</fullName>
    </submittedName>
</protein>
<evidence type="ECO:0000313" key="2">
    <source>
        <dbReference type="Proteomes" id="UP000031623"/>
    </source>
</evidence>
<organism evidence="1 2">
    <name type="scientific">Thioploca ingrica</name>
    <dbReference type="NCBI Taxonomy" id="40754"/>
    <lineage>
        <taxon>Bacteria</taxon>
        <taxon>Pseudomonadati</taxon>
        <taxon>Pseudomonadota</taxon>
        <taxon>Gammaproteobacteria</taxon>
        <taxon>Thiotrichales</taxon>
        <taxon>Thiotrichaceae</taxon>
        <taxon>Thioploca</taxon>
    </lineage>
</organism>
<dbReference type="KEGG" id="tig:THII_3669"/>
<dbReference type="Proteomes" id="UP000031623">
    <property type="component" value="Chromosome"/>
</dbReference>
<name>A0A090BW45_9GAMM</name>